<sequence>MYVGVGAWTKALQPYPALSVICGLCFSGSRYRALKPHTVLFVVFDVCLSSGQAEALEPYSALSMVCDDVSHLVRQKRSSLPLPYLWSVMMTLIRRGRSARALLCPIYSL</sequence>
<protein>
    <submittedName>
        <fullName evidence="1">Uncharacterized protein</fullName>
    </submittedName>
</protein>
<comment type="caution">
    <text evidence="1">The sequence shown here is derived from an EMBL/GenBank/DDBJ whole genome shotgun (WGS) entry which is preliminary data.</text>
</comment>
<evidence type="ECO:0000313" key="1">
    <source>
        <dbReference type="EMBL" id="GFN75151.1"/>
    </source>
</evidence>
<dbReference type="Proteomes" id="UP000735302">
    <property type="component" value="Unassembled WGS sequence"/>
</dbReference>
<dbReference type="EMBL" id="BLXT01000255">
    <property type="protein sequence ID" value="GFN75151.1"/>
    <property type="molecule type" value="Genomic_DNA"/>
</dbReference>
<dbReference type="AlphaFoldDB" id="A0AAV3XXF8"/>
<proteinExistence type="predicted"/>
<evidence type="ECO:0000313" key="2">
    <source>
        <dbReference type="Proteomes" id="UP000735302"/>
    </source>
</evidence>
<reference evidence="1 2" key="1">
    <citation type="journal article" date="2021" name="Elife">
        <title>Chloroplast acquisition without the gene transfer in kleptoplastic sea slugs, Plakobranchus ocellatus.</title>
        <authorList>
            <person name="Maeda T."/>
            <person name="Takahashi S."/>
            <person name="Yoshida T."/>
            <person name="Shimamura S."/>
            <person name="Takaki Y."/>
            <person name="Nagai Y."/>
            <person name="Toyoda A."/>
            <person name="Suzuki Y."/>
            <person name="Arimoto A."/>
            <person name="Ishii H."/>
            <person name="Satoh N."/>
            <person name="Nishiyama T."/>
            <person name="Hasebe M."/>
            <person name="Maruyama T."/>
            <person name="Minagawa J."/>
            <person name="Obokata J."/>
            <person name="Shigenobu S."/>
        </authorList>
    </citation>
    <scope>NUCLEOTIDE SEQUENCE [LARGE SCALE GENOMIC DNA]</scope>
</reference>
<keyword evidence="2" id="KW-1185">Reference proteome</keyword>
<accession>A0AAV3XXF8</accession>
<name>A0AAV3XXF8_9GAST</name>
<organism evidence="1 2">
    <name type="scientific">Plakobranchus ocellatus</name>
    <dbReference type="NCBI Taxonomy" id="259542"/>
    <lineage>
        <taxon>Eukaryota</taxon>
        <taxon>Metazoa</taxon>
        <taxon>Spiralia</taxon>
        <taxon>Lophotrochozoa</taxon>
        <taxon>Mollusca</taxon>
        <taxon>Gastropoda</taxon>
        <taxon>Heterobranchia</taxon>
        <taxon>Euthyneura</taxon>
        <taxon>Panpulmonata</taxon>
        <taxon>Sacoglossa</taxon>
        <taxon>Placobranchoidea</taxon>
        <taxon>Plakobranchidae</taxon>
        <taxon>Plakobranchus</taxon>
    </lineage>
</organism>
<gene>
    <name evidence="1" type="ORF">PoB_000165700</name>
</gene>